<gene>
    <name evidence="3" type="ORF">NCGR_LOCUS45932</name>
</gene>
<dbReference type="EMBL" id="CAJGYO010000012">
    <property type="protein sequence ID" value="CAD6262594.1"/>
    <property type="molecule type" value="Genomic_DNA"/>
</dbReference>
<dbReference type="PANTHER" id="PTHR33512">
    <property type="entry name" value="PROTEIN, PUTATIVE (DUF1191)-RELATED"/>
    <property type="match status" value="1"/>
</dbReference>
<dbReference type="InterPro" id="IPR010605">
    <property type="entry name" value="DUF1191"/>
</dbReference>
<keyword evidence="2" id="KW-0472">Membrane</keyword>
<dbReference type="Proteomes" id="UP000604825">
    <property type="component" value="Unassembled WGS sequence"/>
</dbReference>
<keyword evidence="2" id="KW-0812">Transmembrane</keyword>
<dbReference type="OrthoDB" id="1101105at2759"/>
<accession>A0A811QZH0</accession>
<feature type="region of interest" description="Disordered" evidence="1">
    <location>
        <begin position="441"/>
        <end position="462"/>
    </location>
</feature>
<comment type="caution">
    <text evidence="3">The sequence shown here is derived from an EMBL/GenBank/DDBJ whole genome shotgun (WGS) entry which is preliminary data.</text>
</comment>
<evidence type="ECO:0000256" key="2">
    <source>
        <dbReference type="SAM" id="Phobius"/>
    </source>
</evidence>
<organism evidence="3 4">
    <name type="scientific">Miscanthus lutarioriparius</name>
    <dbReference type="NCBI Taxonomy" id="422564"/>
    <lineage>
        <taxon>Eukaryota</taxon>
        <taxon>Viridiplantae</taxon>
        <taxon>Streptophyta</taxon>
        <taxon>Embryophyta</taxon>
        <taxon>Tracheophyta</taxon>
        <taxon>Spermatophyta</taxon>
        <taxon>Magnoliopsida</taxon>
        <taxon>Liliopsida</taxon>
        <taxon>Poales</taxon>
        <taxon>Poaceae</taxon>
        <taxon>PACMAD clade</taxon>
        <taxon>Panicoideae</taxon>
        <taxon>Andropogonodae</taxon>
        <taxon>Andropogoneae</taxon>
        <taxon>Saccharinae</taxon>
        <taxon>Miscanthus</taxon>
    </lineage>
</organism>
<protein>
    <submittedName>
        <fullName evidence="3">Uncharacterized protein</fullName>
    </submittedName>
</protein>
<dbReference type="PANTHER" id="PTHR33512:SF1">
    <property type="entry name" value="PROTEIN, PUTATIVE (DUF1191)-RELATED"/>
    <property type="match status" value="1"/>
</dbReference>
<evidence type="ECO:0000313" key="4">
    <source>
        <dbReference type="Proteomes" id="UP000604825"/>
    </source>
</evidence>
<keyword evidence="2" id="KW-1133">Transmembrane helix</keyword>
<name>A0A811QZH0_9POAL</name>
<keyword evidence="4" id="KW-1185">Reference proteome</keyword>
<reference evidence="3" key="1">
    <citation type="submission" date="2020-10" db="EMBL/GenBank/DDBJ databases">
        <authorList>
            <person name="Han B."/>
            <person name="Lu T."/>
            <person name="Zhao Q."/>
            <person name="Huang X."/>
            <person name="Zhao Y."/>
        </authorList>
    </citation>
    <scope>NUCLEOTIDE SEQUENCE</scope>
</reference>
<dbReference type="GO" id="GO:0016020">
    <property type="term" value="C:membrane"/>
    <property type="evidence" value="ECO:0007669"/>
    <property type="project" value="TreeGrafter"/>
</dbReference>
<dbReference type="Pfam" id="PF06697">
    <property type="entry name" value="DUF1191"/>
    <property type="match status" value="1"/>
</dbReference>
<evidence type="ECO:0000313" key="3">
    <source>
        <dbReference type="EMBL" id="CAD6262594.1"/>
    </source>
</evidence>
<feature type="transmembrane region" description="Helical" evidence="2">
    <location>
        <begin position="386"/>
        <end position="411"/>
    </location>
</feature>
<proteinExistence type="predicted"/>
<sequence>MGGATPPSPEKLSVHPLALGSGRCRCGPSGPLGECLAWLMLRLTTAKFSGIISLLRGGVEEALVPSELQRDFLFLSRGYATSSSLCWDCSATVPYASITSHSLMLRHYKEAFRVAIMLAFTRPTKMSPCCPCITPPLLFPAAMTTSVLLLLLLSLSGTVALAVPQQQQQELQLQDTVLLDDVVQEAAEEWYHGRHRRTGVAYPLSLPGSLSGVDATVARFRAGSLQRYGVRRFGEFSLPQGLAVRGRAAAHLIAVRVNLGNLSSVYDEYAVGAGYRLASPVLGLMFYGLARRNGTAALQIDLTGAAIRVNFSVAIPALQPGGAALCLAVGLNGSVTVTDVEEGTNTCNASDQGHFALVVGGAGDGGGSGGGGAGEADIGEVSKWKLALFGAALGAGGTVLLGMVAVAVVSIQRRKSEMAEMERRAYEEEALRVSMVGHVRAPSAAGSRTTPDELESEYCATL</sequence>
<evidence type="ECO:0000256" key="1">
    <source>
        <dbReference type="SAM" id="MobiDB-lite"/>
    </source>
</evidence>
<dbReference type="AlphaFoldDB" id="A0A811QZH0"/>